<evidence type="ECO:0000256" key="3">
    <source>
        <dbReference type="ARBA" id="ARBA00022989"/>
    </source>
</evidence>
<feature type="topological domain" description="Cytoplasmic" evidence="8">
    <location>
        <begin position="27"/>
        <end position="571"/>
    </location>
</feature>
<comment type="similarity">
    <text evidence="8">Belongs to the EzrA family.</text>
</comment>
<evidence type="ECO:0000256" key="5">
    <source>
        <dbReference type="ARBA" id="ARBA00023136"/>
    </source>
</evidence>
<accession>A0ABW0LEV9</accession>
<evidence type="ECO:0000256" key="8">
    <source>
        <dbReference type="HAMAP-Rule" id="MF_00728"/>
    </source>
</evidence>
<comment type="function">
    <text evidence="8">Negative regulator of FtsZ ring formation; modulates the frequency and position of FtsZ ring formation. Inhibits FtsZ ring formation at polar sites. Interacts either with FtsZ or with one of its binding partners to promote depolymerization.</text>
</comment>
<protein>
    <recommendedName>
        <fullName evidence="8">Septation ring formation regulator EzrA</fullName>
    </recommendedName>
</protein>
<sequence>MKFGVVEIVISTIVLVLILFIVGYIIRKRFYKEVDKLESKKLDLMHRPVVEEMAKVKQLNMNGQTEKLFESWRQTWDEIIAVRLPNIDEMLFNAEEYTDRYRFKKAKETHQEIEKMINQIDNDITSILEELQELIGSEEKNRNEIADLLEKYKSSKKNLLSHRHIYGVSAQHLEVLLDSIGEKIANFENLTSGGNYLEAREVVLTLADEMDVLISKMEQIPDLLVEIQSVIPSQIQELKDGLNAMVAEGFILEHLQIDEQLEQINKELEAYKDFVSKAEVEEVETGLNEIKEQIDTLYDLLEKEVYSKHHVIEENEQAEIILNQLMEVSTAILDETKIVQSSYQLLDHELEIPRKFEKSLNQLKKRYEVLRAKIADEITAYSLLSEELTDIDTQLKKMQIEQNEFIERLQNLRKDELEVRDNLAVLQKQIKEILRKVKQSSMPGLPNDFEALYEQAEEQIADVYNSLNEKPLNMKSVQKFLDEAQDTVKHLYSRTEEHIETSWYAEKVIQYGNRYRGRNSQLRSELEKAERAFRNYDYKAALEQAATAVEQVEPGALKRIEELFNEELPKN</sequence>
<dbReference type="EMBL" id="JBHSMC010000005">
    <property type="protein sequence ID" value="MFC5464419.1"/>
    <property type="molecule type" value="Genomic_DNA"/>
</dbReference>
<feature type="transmembrane region" description="Helical" evidence="9">
    <location>
        <begin position="6"/>
        <end position="26"/>
    </location>
</feature>
<gene>
    <name evidence="8 10" type="primary">ezrA</name>
    <name evidence="10" type="ORF">ACFPM4_06545</name>
</gene>
<evidence type="ECO:0000313" key="11">
    <source>
        <dbReference type="Proteomes" id="UP001596147"/>
    </source>
</evidence>
<evidence type="ECO:0000313" key="10">
    <source>
        <dbReference type="EMBL" id="MFC5464419.1"/>
    </source>
</evidence>
<keyword evidence="7 8" id="KW-0131">Cell cycle</keyword>
<proteinExistence type="inferred from homology"/>
<feature type="coiled-coil region" evidence="8">
    <location>
        <begin position="103"/>
        <end position="148"/>
    </location>
</feature>
<keyword evidence="2 8" id="KW-0812">Transmembrane</keyword>
<feature type="coiled-coil region" evidence="8">
    <location>
        <begin position="512"/>
        <end position="539"/>
    </location>
</feature>
<keyword evidence="1 8" id="KW-0132">Cell division</keyword>
<dbReference type="HAMAP" id="MF_00728">
    <property type="entry name" value="EzrA"/>
    <property type="match status" value="1"/>
</dbReference>
<comment type="caution">
    <text evidence="10">The sequence shown here is derived from an EMBL/GenBank/DDBJ whole genome shotgun (WGS) entry which is preliminary data.</text>
</comment>
<keyword evidence="5 8" id="KW-0472">Membrane</keyword>
<comment type="subcellular location">
    <subcellularLocation>
        <location evidence="8">Cell membrane</location>
        <topology evidence="8">Single-pass membrane protein</topology>
    </subcellularLocation>
    <text evidence="8">Colocalized with FtsZ to the nascent septal site.</text>
</comment>
<keyword evidence="8" id="KW-1003">Cell membrane</keyword>
<feature type="topological domain" description="Extracellular" evidence="8">
    <location>
        <begin position="1"/>
        <end position="7"/>
    </location>
</feature>
<evidence type="ECO:0000256" key="9">
    <source>
        <dbReference type="SAM" id="Phobius"/>
    </source>
</evidence>
<organism evidence="10 11">
    <name type="scientific">Lederbergia graminis</name>
    <dbReference type="NCBI Taxonomy" id="735518"/>
    <lineage>
        <taxon>Bacteria</taxon>
        <taxon>Bacillati</taxon>
        <taxon>Bacillota</taxon>
        <taxon>Bacilli</taxon>
        <taxon>Bacillales</taxon>
        <taxon>Bacillaceae</taxon>
        <taxon>Lederbergia</taxon>
    </lineage>
</organism>
<reference evidence="11" key="1">
    <citation type="journal article" date="2019" name="Int. J. Syst. Evol. Microbiol.">
        <title>The Global Catalogue of Microorganisms (GCM) 10K type strain sequencing project: providing services to taxonomists for standard genome sequencing and annotation.</title>
        <authorList>
            <consortium name="The Broad Institute Genomics Platform"/>
            <consortium name="The Broad Institute Genome Sequencing Center for Infectious Disease"/>
            <person name="Wu L."/>
            <person name="Ma J."/>
        </authorList>
    </citation>
    <scope>NUCLEOTIDE SEQUENCE [LARGE SCALE GENOMIC DNA]</scope>
    <source>
        <strain evidence="11">CGMCC 1.12237</strain>
    </source>
</reference>
<evidence type="ECO:0000256" key="7">
    <source>
        <dbReference type="ARBA" id="ARBA00023306"/>
    </source>
</evidence>
<keyword evidence="4 8" id="KW-0175">Coiled coil</keyword>
<evidence type="ECO:0000256" key="6">
    <source>
        <dbReference type="ARBA" id="ARBA00023210"/>
    </source>
</evidence>
<evidence type="ECO:0000256" key="1">
    <source>
        <dbReference type="ARBA" id="ARBA00022618"/>
    </source>
</evidence>
<dbReference type="NCBIfam" id="NF003413">
    <property type="entry name" value="PRK04778.1-7"/>
    <property type="match status" value="1"/>
</dbReference>
<keyword evidence="3 8" id="KW-1133">Transmembrane helix</keyword>
<keyword evidence="11" id="KW-1185">Reference proteome</keyword>
<dbReference type="RefSeq" id="WP_382349228.1">
    <property type="nucleotide sequence ID" value="NZ_JBHSMC010000005.1"/>
</dbReference>
<dbReference type="InterPro" id="IPR010379">
    <property type="entry name" value="EzrA"/>
</dbReference>
<keyword evidence="6 8" id="KW-0717">Septation</keyword>
<dbReference type="Pfam" id="PF06160">
    <property type="entry name" value="EzrA"/>
    <property type="match status" value="1"/>
</dbReference>
<evidence type="ECO:0000256" key="4">
    <source>
        <dbReference type="ARBA" id="ARBA00023054"/>
    </source>
</evidence>
<evidence type="ECO:0000256" key="2">
    <source>
        <dbReference type="ARBA" id="ARBA00022692"/>
    </source>
</evidence>
<feature type="coiled-coil region" evidence="8">
    <location>
        <begin position="360"/>
        <end position="429"/>
    </location>
</feature>
<dbReference type="Proteomes" id="UP001596147">
    <property type="component" value="Unassembled WGS sequence"/>
</dbReference>
<name>A0ABW0LEV9_9BACI</name>